<comment type="caution">
    <text evidence="1">The sequence shown here is derived from an EMBL/GenBank/DDBJ whole genome shotgun (WGS) entry which is preliminary data.</text>
</comment>
<organism evidence="1 2">
    <name type="scientific">Portunus trituberculatus</name>
    <name type="common">Swimming crab</name>
    <name type="synonym">Neptunus trituberculatus</name>
    <dbReference type="NCBI Taxonomy" id="210409"/>
    <lineage>
        <taxon>Eukaryota</taxon>
        <taxon>Metazoa</taxon>
        <taxon>Ecdysozoa</taxon>
        <taxon>Arthropoda</taxon>
        <taxon>Crustacea</taxon>
        <taxon>Multicrustacea</taxon>
        <taxon>Malacostraca</taxon>
        <taxon>Eumalacostraca</taxon>
        <taxon>Eucarida</taxon>
        <taxon>Decapoda</taxon>
        <taxon>Pleocyemata</taxon>
        <taxon>Brachyura</taxon>
        <taxon>Eubrachyura</taxon>
        <taxon>Portunoidea</taxon>
        <taxon>Portunidae</taxon>
        <taxon>Portuninae</taxon>
        <taxon>Portunus</taxon>
    </lineage>
</organism>
<evidence type="ECO:0000313" key="1">
    <source>
        <dbReference type="EMBL" id="MPC96265.1"/>
    </source>
</evidence>
<proteinExistence type="predicted"/>
<dbReference type="AlphaFoldDB" id="A0A5B7JNT1"/>
<protein>
    <submittedName>
        <fullName evidence="1">Uncharacterized protein</fullName>
    </submittedName>
</protein>
<sequence>MLRKTHCLCKEPKNVKNGLFWCIVEFYATKLRIAGKTHYLSKELKCQKLVILVYSSVLCTNTQKCRENTIFVKTSYICVFKVFYEKKTISIKNFAYSSFNIVLLQKNKIYENKLV</sequence>
<accession>A0A5B7JNT1</accession>
<evidence type="ECO:0000313" key="2">
    <source>
        <dbReference type="Proteomes" id="UP000324222"/>
    </source>
</evidence>
<dbReference type="EMBL" id="VSRR010105234">
    <property type="protein sequence ID" value="MPC96265.1"/>
    <property type="molecule type" value="Genomic_DNA"/>
</dbReference>
<reference evidence="1 2" key="1">
    <citation type="submission" date="2019-05" db="EMBL/GenBank/DDBJ databases">
        <title>Another draft genome of Portunus trituberculatus and its Hox gene families provides insights of decapod evolution.</title>
        <authorList>
            <person name="Jeong J.-H."/>
            <person name="Song I."/>
            <person name="Kim S."/>
            <person name="Choi T."/>
            <person name="Kim D."/>
            <person name="Ryu S."/>
            <person name="Kim W."/>
        </authorList>
    </citation>
    <scope>NUCLEOTIDE SEQUENCE [LARGE SCALE GENOMIC DNA]</scope>
    <source>
        <tissue evidence="1">Muscle</tissue>
    </source>
</reference>
<keyword evidence="2" id="KW-1185">Reference proteome</keyword>
<name>A0A5B7JNT1_PORTR</name>
<dbReference type="Proteomes" id="UP000324222">
    <property type="component" value="Unassembled WGS sequence"/>
</dbReference>
<gene>
    <name evidence="1" type="ORF">E2C01_091514</name>
</gene>